<accession>A0ABV7V5L3</accession>
<dbReference type="NCBIfam" id="TIGR01085">
    <property type="entry name" value="murE"/>
    <property type="match status" value="1"/>
</dbReference>
<dbReference type="Pfam" id="PF02875">
    <property type="entry name" value="Mur_ligase_C"/>
    <property type="match status" value="1"/>
</dbReference>
<feature type="binding site" evidence="7">
    <location>
        <position position="380"/>
    </location>
    <ligand>
        <name>meso-2,6-diaminopimelate</name>
        <dbReference type="ChEBI" id="CHEBI:57791"/>
    </ligand>
</feature>
<evidence type="ECO:0000256" key="1">
    <source>
        <dbReference type="ARBA" id="ARBA00005898"/>
    </source>
</evidence>
<evidence type="ECO:0000256" key="7">
    <source>
        <dbReference type="HAMAP-Rule" id="MF_00208"/>
    </source>
</evidence>
<feature type="binding site" evidence="7">
    <location>
        <position position="176"/>
    </location>
    <ligand>
        <name>UDP-N-acetyl-alpha-D-muramoyl-L-alanyl-D-glutamate</name>
        <dbReference type="ChEBI" id="CHEBI:83900"/>
    </ligand>
</feature>
<dbReference type="RefSeq" id="WP_191323366.1">
    <property type="nucleotide sequence ID" value="NZ_BMZP01000004.1"/>
</dbReference>
<feature type="short sequence motif" description="Meso-diaminopimelate recognition motif" evidence="7">
    <location>
        <begin position="404"/>
        <end position="407"/>
    </location>
</feature>
<dbReference type="PANTHER" id="PTHR23135">
    <property type="entry name" value="MUR LIGASE FAMILY MEMBER"/>
    <property type="match status" value="1"/>
</dbReference>
<feature type="domain" description="Mur ligase C-terminal" evidence="10">
    <location>
        <begin position="330"/>
        <end position="455"/>
    </location>
</feature>
<keyword evidence="2 7" id="KW-0132">Cell division</keyword>
<evidence type="ECO:0000256" key="8">
    <source>
        <dbReference type="RuleBase" id="RU004135"/>
    </source>
</evidence>
<feature type="binding site" evidence="7">
    <location>
        <position position="457"/>
    </location>
    <ligand>
        <name>meso-2,6-diaminopimelate</name>
        <dbReference type="ChEBI" id="CHEBI:57791"/>
    </ligand>
</feature>
<comment type="caution">
    <text evidence="7">Lacks conserved residue(s) required for the propagation of feature annotation.</text>
</comment>
<keyword evidence="7 12" id="KW-0436">Ligase</keyword>
<feature type="binding site" evidence="7">
    <location>
        <begin position="149"/>
        <end position="150"/>
    </location>
    <ligand>
        <name>UDP-N-acetyl-alpha-D-muramoyl-L-alanyl-D-glutamate</name>
        <dbReference type="ChEBI" id="CHEBI:83900"/>
    </ligand>
</feature>
<comment type="function">
    <text evidence="7">Catalyzes the addition of meso-diaminopimelic acid to the nucleotide precursor UDP-N-acetylmuramoyl-L-alanyl-D-glutamate (UMAG) in the biosynthesis of bacterial cell-wall peptidoglycan.</text>
</comment>
<dbReference type="InterPro" id="IPR000713">
    <property type="entry name" value="Mur_ligase_N"/>
</dbReference>
<evidence type="ECO:0000259" key="11">
    <source>
        <dbReference type="Pfam" id="PF08245"/>
    </source>
</evidence>
<comment type="cofactor">
    <cofactor evidence="7">
        <name>Mg(2+)</name>
        <dbReference type="ChEBI" id="CHEBI:18420"/>
    </cofactor>
</comment>
<feature type="binding site" evidence="7">
    <location>
        <begin position="404"/>
        <end position="407"/>
    </location>
    <ligand>
        <name>meso-2,6-diaminopimelate</name>
        <dbReference type="ChEBI" id="CHEBI:57791"/>
    </ligand>
</feature>
<sequence length="488" mass="50007">MKLGVLARSAGVTLPEAAGDINVTGFAIDNRKVAPGTVFGAFAGAQVNGEDFIPAAIAAGAVAVVARPEAKVDGALHLASDTPRRLFAHLAAPFFAPVPETVVAVTGTNGKTSTVEMTRQLWRMAGHAAASIGTLGVTTADESVSTGLTTPDIVTFLANMHGLAREGVTHVAYEASSHGLSQFRNEGLRVVAGGFTNLSRDHLDYHETMDAYFADKMRLFDEVVADGGTAVVWADDAWSDKALAHVAARGLTVLTVGEKGEAIRLASRTPTQLGQVLELVHAGATRKVTLPLIGAYQAANALVAAGLVIASGGDAGATLDALSRLQPVRGRLERAAINRAGAPVYVDYAHTPDAIEAAIAALRPHVGARLITVIGAGGDRDAGKRAPMGAAACAGSDVVIVTDDNPRGEDPAAIRAAVMAGCDGRAVEVADRRAAIAAAVSQAGKGDIVLVAGKGHEQGQIVGRGEAMRVLPFDDVQVARECVGEITG</sequence>
<evidence type="ECO:0000313" key="13">
    <source>
        <dbReference type="Proteomes" id="UP001595683"/>
    </source>
</evidence>
<dbReference type="SUPFAM" id="SSF53244">
    <property type="entry name" value="MurD-like peptide ligases, peptide-binding domain"/>
    <property type="match status" value="1"/>
</dbReference>
<keyword evidence="7" id="KW-0067">ATP-binding</keyword>
<dbReference type="SUPFAM" id="SSF53623">
    <property type="entry name" value="MurD-like peptide ligases, catalytic domain"/>
    <property type="match status" value="1"/>
</dbReference>
<dbReference type="EMBL" id="JBHRYE010000022">
    <property type="protein sequence ID" value="MFC3672693.1"/>
    <property type="molecule type" value="Genomic_DNA"/>
</dbReference>
<keyword evidence="4 7" id="KW-0573">Peptidoglycan synthesis</keyword>
<dbReference type="InterPro" id="IPR005761">
    <property type="entry name" value="UDP-N-AcMur-Glu-dNH2Pim_ligase"/>
</dbReference>
<evidence type="ECO:0000313" key="12">
    <source>
        <dbReference type="EMBL" id="MFC3672693.1"/>
    </source>
</evidence>
<evidence type="ECO:0000259" key="9">
    <source>
        <dbReference type="Pfam" id="PF01225"/>
    </source>
</evidence>
<comment type="pathway">
    <text evidence="7 8">Cell wall biogenesis; peptidoglycan biosynthesis.</text>
</comment>
<feature type="binding site" evidence="7">
    <location>
        <begin position="107"/>
        <end position="113"/>
    </location>
    <ligand>
        <name>ATP</name>
        <dbReference type="ChEBI" id="CHEBI:30616"/>
    </ligand>
</feature>
<dbReference type="NCBIfam" id="NF001124">
    <property type="entry name" value="PRK00139.1-2"/>
    <property type="match status" value="1"/>
</dbReference>
<dbReference type="HAMAP" id="MF_00208">
    <property type="entry name" value="MurE"/>
    <property type="match status" value="1"/>
</dbReference>
<dbReference type="InterPro" id="IPR004101">
    <property type="entry name" value="Mur_ligase_C"/>
</dbReference>
<feature type="domain" description="Mur ligase central" evidence="11">
    <location>
        <begin position="105"/>
        <end position="307"/>
    </location>
</feature>
<reference evidence="13" key="1">
    <citation type="journal article" date="2019" name="Int. J. Syst. Evol. Microbiol.">
        <title>The Global Catalogue of Microorganisms (GCM) 10K type strain sequencing project: providing services to taxonomists for standard genome sequencing and annotation.</title>
        <authorList>
            <consortium name="The Broad Institute Genomics Platform"/>
            <consortium name="The Broad Institute Genome Sequencing Center for Infectious Disease"/>
            <person name="Wu L."/>
            <person name="Ma J."/>
        </authorList>
    </citation>
    <scope>NUCLEOTIDE SEQUENCE [LARGE SCALE GENOMIC DNA]</scope>
    <source>
        <strain evidence="13">KCTC 42224</strain>
    </source>
</reference>
<gene>
    <name evidence="7" type="primary">murE</name>
    <name evidence="12" type="ORF">ACFOOT_14815</name>
</gene>
<organism evidence="12 13">
    <name type="scientific">Novosphingobium pokkalii</name>
    <dbReference type="NCBI Taxonomy" id="1770194"/>
    <lineage>
        <taxon>Bacteria</taxon>
        <taxon>Pseudomonadati</taxon>
        <taxon>Pseudomonadota</taxon>
        <taxon>Alphaproteobacteria</taxon>
        <taxon>Sphingomonadales</taxon>
        <taxon>Sphingomonadaceae</taxon>
        <taxon>Novosphingobium</taxon>
    </lineage>
</organism>
<feature type="binding site" evidence="7">
    <location>
        <position position="453"/>
    </location>
    <ligand>
        <name>meso-2,6-diaminopimelate</name>
        <dbReference type="ChEBI" id="CHEBI:57791"/>
    </ligand>
</feature>
<comment type="subcellular location">
    <subcellularLocation>
        <location evidence="7 8">Cytoplasm</location>
    </subcellularLocation>
</comment>
<dbReference type="Proteomes" id="UP001595683">
    <property type="component" value="Unassembled WGS sequence"/>
</dbReference>
<keyword evidence="3 7" id="KW-0133">Cell shape</keyword>
<keyword evidence="7" id="KW-0547">Nucleotide-binding</keyword>
<evidence type="ECO:0000256" key="6">
    <source>
        <dbReference type="ARBA" id="ARBA00023316"/>
    </source>
</evidence>
<evidence type="ECO:0000256" key="4">
    <source>
        <dbReference type="ARBA" id="ARBA00022984"/>
    </source>
</evidence>
<comment type="caution">
    <text evidence="12">The sequence shown here is derived from an EMBL/GenBank/DDBJ whole genome shotgun (WGS) entry which is preliminary data.</text>
</comment>
<keyword evidence="7" id="KW-0963">Cytoplasm</keyword>
<keyword evidence="5 7" id="KW-0131">Cell cycle</keyword>
<dbReference type="InterPro" id="IPR036565">
    <property type="entry name" value="Mur-like_cat_sf"/>
</dbReference>
<comment type="similarity">
    <text evidence="1 7">Belongs to the MurCDEF family. MurE subfamily.</text>
</comment>
<evidence type="ECO:0000256" key="5">
    <source>
        <dbReference type="ARBA" id="ARBA00023306"/>
    </source>
</evidence>
<dbReference type="SUPFAM" id="SSF63418">
    <property type="entry name" value="MurE/MurF N-terminal domain"/>
    <property type="match status" value="1"/>
</dbReference>
<evidence type="ECO:0000256" key="2">
    <source>
        <dbReference type="ARBA" id="ARBA00022618"/>
    </source>
</evidence>
<dbReference type="Pfam" id="PF01225">
    <property type="entry name" value="Mur_ligase"/>
    <property type="match status" value="1"/>
</dbReference>
<dbReference type="EC" id="6.3.2.13" evidence="7"/>
<dbReference type="Gene3D" id="3.40.1390.10">
    <property type="entry name" value="MurE/MurF, N-terminal domain"/>
    <property type="match status" value="1"/>
</dbReference>
<feature type="binding site" evidence="7">
    <location>
        <position position="182"/>
    </location>
    <ligand>
        <name>UDP-N-acetyl-alpha-D-muramoyl-L-alanyl-D-glutamate</name>
        <dbReference type="ChEBI" id="CHEBI:83900"/>
    </ligand>
</feature>
<comment type="PTM">
    <text evidence="7">Carboxylation is probably crucial for Mg(2+) binding and, consequently, for the gamma-phosphate positioning of ATP.</text>
</comment>
<dbReference type="InterPro" id="IPR036615">
    <property type="entry name" value="Mur_ligase_C_dom_sf"/>
</dbReference>
<name>A0ABV7V5L3_9SPHN</name>
<dbReference type="Pfam" id="PF08245">
    <property type="entry name" value="Mur_ligase_M"/>
    <property type="match status" value="1"/>
</dbReference>
<dbReference type="GO" id="GO:0008765">
    <property type="term" value="F:UDP-N-acetylmuramoylalanyl-D-glutamate-2,6-diaminopimelate ligase activity"/>
    <property type="evidence" value="ECO:0007669"/>
    <property type="project" value="UniProtKB-EC"/>
</dbReference>
<keyword evidence="13" id="KW-1185">Reference proteome</keyword>
<dbReference type="Gene3D" id="3.90.190.20">
    <property type="entry name" value="Mur ligase, C-terminal domain"/>
    <property type="match status" value="1"/>
</dbReference>
<proteinExistence type="inferred from homology"/>
<protein>
    <recommendedName>
        <fullName evidence="7">UDP-N-acetylmuramoyl-L-alanyl-D-glutamate--2,6-diaminopimelate ligase</fullName>
        <ecNumber evidence="7">6.3.2.13</ecNumber>
    </recommendedName>
    <alternativeName>
        <fullName evidence="7">Meso-A2pm-adding enzyme</fullName>
    </alternativeName>
    <alternativeName>
        <fullName evidence="7">Meso-diaminopimelate-adding enzyme</fullName>
    </alternativeName>
    <alternativeName>
        <fullName evidence="7">UDP-MurNAc-L-Ala-D-Glu:meso-diaminopimelate ligase</fullName>
    </alternativeName>
    <alternativeName>
        <fullName evidence="7">UDP-MurNAc-tripeptide synthetase</fullName>
    </alternativeName>
    <alternativeName>
        <fullName evidence="7">UDP-N-acetylmuramyl-tripeptide synthetase</fullName>
    </alternativeName>
</protein>
<keyword evidence="6 7" id="KW-0961">Cell wall biogenesis/degradation</keyword>
<keyword evidence="7" id="KW-0460">Magnesium</keyword>
<dbReference type="NCBIfam" id="NF001126">
    <property type="entry name" value="PRK00139.1-4"/>
    <property type="match status" value="1"/>
</dbReference>
<dbReference type="InterPro" id="IPR013221">
    <property type="entry name" value="Mur_ligase_cen"/>
</dbReference>
<dbReference type="InterPro" id="IPR035911">
    <property type="entry name" value="MurE/MurF_N"/>
</dbReference>
<feature type="binding site" evidence="7">
    <location>
        <position position="184"/>
    </location>
    <ligand>
        <name>UDP-N-acetyl-alpha-D-muramoyl-L-alanyl-D-glutamate</name>
        <dbReference type="ChEBI" id="CHEBI:83900"/>
    </ligand>
</feature>
<dbReference type="Gene3D" id="3.40.1190.10">
    <property type="entry name" value="Mur-like, catalytic domain"/>
    <property type="match status" value="1"/>
</dbReference>
<feature type="modified residue" description="N6-carboxylysine" evidence="7">
    <location>
        <position position="216"/>
    </location>
</feature>
<comment type="catalytic activity">
    <reaction evidence="7">
        <text>UDP-N-acetyl-alpha-D-muramoyl-L-alanyl-D-glutamate + meso-2,6-diaminopimelate + ATP = UDP-N-acetyl-alpha-D-muramoyl-L-alanyl-gamma-D-glutamyl-meso-2,6-diaminopimelate + ADP + phosphate + H(+)</text>
        <dbReference type="Rhea" id="RHEA:23676"/>
        <dbReference type="ChEBI" id="CHEBI:15378"/>
        <dbReference type="ChEBI" id="CHEBI:30616"/>
        <dbReference type="ChEBI" id="CHEBI:43474"/>
        <dbReference type="ChEBI" id="CHEBI:57791"/>
        <dbReference type="ChEBI" id="CHEBI:83900"/>
        <dbReference type="ChEBI" id="CHEBI:83905"/>
        <dbReference type="ChEBI" id="CHEBI:456216"/>
        <dbReference type="EC" id="6.3.2.13"/>
    </reaction>
</comment>
<dbReference type="PANTHER" id="PTHR23135:SF4">
    <property type="entry name" value="UDP-N-ACETYLMURAMOYL-L-ALANYL-D-GLUTAMATE--2,6-DIAMINOPIMELATE LIGASE MURE HOMOLOG, CHLOROPLASTIC"/>
    <property type="match status" value="1"/>
</dbReference>
<feature type="domain" description="Mur ligase N-terminal catalytic" evidence="9">
    <location>
        <begin position="23"/>
        <end position="72"/>
    </location>
</feature>
<evidence type="ECO:0000259" key="10">
    <source>
        <dbReference type="Pfam" id="PF02875"/>
    </source>
</evidence>
<evidence type="ECO:0000256" key="3">
    <source>
        <dbReference type="ARBA" id="ARBA00022960"/>
    </source>
</evidence>